<accession>A0A0K1PVD1</accession>
<evidence type="ECO:0000313" key="2">
    <source>
        <dbReference type="EMBL" id="AKU97487.1"/>
    </source>
</evidence>
<evidence type="ECO:0008006" key="4">
    <source>
        <dbReference type="Google" id="ProtNLM"/>
    </source>
</evidence>
<dbReference type="Proteomes" id="UP000064967">
    <property type="component" value="Chromosome"/>
</dbReference>
<sequence>MTSNTDDSADKGPTSGTDIEFDSSATDDLELPETTKKTLKTSGVPRELRLPGWPGPTLFSAATDGKKLVGTWEESAPLTRSGDHEGYVIGEVRDTSGSPPVVHSMFVLRRGSGEVWLLDAKNAEDDRFVNATLEGFLASMNAFVASFSSMVAGPAPGQVALVESFAGLLTKLDSRALERPEHYWPGWVYALEDLAS</sequence>
<dbReference type="KEGG" id="llu:AKJ09_04151"/>
<dbReference type="AlphaFoldDB" id="A0A0K1PVD1"/>
<reference evidence="2 3" key="1">
    <citation type="submission" date="2015-08" db="EMBL/GenBank/DDBJ databases">
        <authorList>
            <person name="Babu N.S."/>
            <person name="Beckwith C.J."/>
            <person name="Beseler K.G."/>
            <person name="Brison A."/>
            <person name="Carone J.V."/>
            <person name="Caskin T.P."/>
            <person name="Diamond M."/>
            <person name="Durham M.E."/>
            <person name="Foxe J.M."/>
            <person name="Go M."/>
            <person name="Henderson B.A."/>
            <person name="Jones I.B."/>
            <person name="McGettigan J.A."/>
            <person name="Micheletti S.J."/>
            <person name="Nasrallah M.E."/>
            <person name="Ortiz D."/>
            <person name="Piller C.R."/>
            <person name="Privatt S.R."/>
            <person name="Schneider S.L."/>
            <person name="Sharp S."/>
            <person name="Smith T.C."/>
            <person name="Stanton J.D."/>
            <person name="Ullery H.E."/>
            <person name="Wilson R.J."/>
            <person name="Serrano M.G."/>
            <person name="Buck G."/>
            <person name="Lee V."/>
            <person name="Wang Y."/>
            <person name="Carvalho R."/>
            <person name="Voegtly L."/>
            <person name="Shi R."/>
            <person name="Duckworth R."/>
            <person name="Johnson A."/>
            <person name="Loviza R."/>
            <person name="Walstead R."/>
            <person name="Shah Z."/>
            <person name="Kiflezghi M."/>
            <person name="Wade K."/>
            <person name="Ball S.L."/>
            <person name="Bradley K.W."/>
            <person name="Asai D.J."/>
            <person name="Bowman C.A."/>
            <person name="Russell D.A."/>
            <person name="Pope W.H."/>
            <person name="Jacobs-Sera D."/>
            <person name="Hendrix R.W."/>
            <person name="Hatfull G.F."/>
        </authorList>
    </citation>
    <scope>NUCLEOTIDE SEQUENCE [LARGE SCALE GENOMIC DNA]</scope>
    <source>
        <strain evidence="2 3">DSM 27648</strain>
    </source>
</reference>
<gene>
    <name evidence="2" type="ORF">AKJ09_04151</name>
</gene>
<name>A0A0K1PVD1_9BACT</name>
<dbReference type="OrthoDB" id="9941735at2"/>
<dbReference type="Pfam" id="PF14435">
    <property type="entry name" value="SUKH-4"/>
    <property type="match status" value="1"/>
</dbReference>
<evidence type="ECO:0000313" key="3">
    <source>
        <dbReference type="Proteomes" id="UP000064967"/>
    </source>
</evidence>
<feature type="region of interest" description="Disordered" evidence="1">
    <location>
        <begin position="1"/>
        <end position="56"/>
    </location>
</feature>
<evidence type="ECO:0000256" key="1">
    <source>
        <dbReference type="SAM" id="MobiDB-lite"/>
    </source>
</evidence>
<protein>
    <recommendedName>
        <fullName evidence="4">SUKH-4 immunity protein of toxin-antitoxin system</fullName>
    </recommendedName>
</protein>
<proteinExistence type="predicted"/>
<feature type="compositionally biased region" description="Acidic residues" evidence="1">
    <location>
        <begin position="19"/>
        <end position="31"/>
    </location>
</feature>
<organism evidence="2 3">
    <name type="scientific">Labilithrix luteola</name>
    <dbReference type="NCBI Taxonomy" id="1391654"/>
    <lineage>
        <taxon>Bacteria</taxon>
        <taxon>Pseudomonadati</taxon>
        <taxon>Myxococcota</taxon>
        <taxon>Polyangia</taxon>
        <taxon>Polyangiales</taxon>
        <taxon>Labilitrichaceae</taxon>
        <taxon>Labilithrix</taxon>
    </lineage>
</organism>
<dbReference type="EMBL" id="CP012333">
    <property type="protein sequence ID" value="AKU97487.1"/>
    <property type="molecule type" value="Genomic_DNA"/>
</dbReference>
<dbReference type="RefSeq" id="WP_146648612.1">
    <property type="nucleotide sequence ID" value="NZ_CP012333.1"/>
</dbReference>
<dbReference type="InterPro" id="IPR025851">
    <property type="entry name" value="SUKH-4"/>
</dbReference>
<keyword evidence="3" id="KW-1185">Reference proteome</keyword>
<dbReference type="STRING" id="1391654.AKJ09_04151"/>